<dbReference type="PANTHER" id="PTHR43133:SF52">
    <property type="entry name" value="ECF RNA POLYMERASE SIGMA FACTOR SIGL"/>
    <property type="match status" value="1"/>
</dbReference>
<comment type="similarity">
    <text evidence="1">Belongs to the sigma-70 factor family. ECF subfamily.</text>
</comment>
<dbReference type="InterPro" id="IPR013325">
    <property type="entry name" value="RNA_pol_sigma_r2"/>
</dbReference>
<dbReference type="Proteomes" id="UP000619260">
    <property type="component" value="Unassembled WGS sequence"/>
</dbReference>
<evidence type="ECO:0000256" key="2">
    <source>
        <dbReference type="ARBA" id="ARBA00023015"/>
    </source>
</evidence>
<accession>A0A8J4DT83</accession>
<dbReference type="InterPro" id="IPR014284">
    <property type="entry name" value="RNA_pol_sigma-70_dom"/>
</dbReference>
<feature type="compositionally biased region" description="Polar residues" evidence="6">
    <location>
        <begin position="22"/>
        <end position="37"/>
    </location>
</feature>
<dbReference type="EMBL" id="BOPF01000021">
    <property type="protein sequence ID" value="GIJ48658.1"/>
    <property type="molecule type" value="Genomic_DNA"/>
</dbReference>
<feature type="domain" description="RNA polymerase sigma-70 region 2" evidence="7">
    <location>
        <begin position="63"/>
        <end position="132"/>
    </location>
</feature>
<feature type="region of interest" description="Disordered" evidence="6">
    <location>
        <begin position="1"/>
        <end position="56"/>
    </location>
</feature>
<dbReference type="GO" id="GO:0016987">
    <property type="term" value="F:sigma factor activity"/>
    <property type="evidence" value="ECO:0007669"/>
    <property type="project" value="UniProtKB-KW"/>
</dbReference>
<dbReference type="Pfam" id="PF04542">
    <property type="entry name" value="Sigma70_r2"/>
    <property type="match status" value="1"/>
</dbReference>
<dbReference type="SUPFAM" id="SSF88946">
    <property type="entry name" value="Sigma2 domain of RNA polymerase sigma factors"/>
    <property type="match status" value="1"/>
</dbReference>
<evidence type="ECO:0000256" key="1">
    <source>
        <dbReference type="ARBA" id="ARBA00010641"/>
    </source>
</evidence>
<reference evidence="9" key="1">
    <citation type="submission" date="2021-01" db="EMBL/GenBank/DDBJ databases">
        <title>Whole genome shotgun sequence of Virgisporangium aliadipatigenens NBRC 105644.</title>
        <authorList>
            <person name="Komaki H."/>
            <person name="Tamura T."/>
        </authorList>
    </citation>
    <scope>NUCLEOTIDE SEQUENCE</scope>
    <source>
        <strain evidence="9">NBRC 105644</strain>
    </source>
</reference>
<dbReference type="Gene3D" id="1.10.10.10">
    <property type="entry name" value="Winged helix-like DNA-binding domain superfamily/Winged helix DNA-binding domain"/>
    <property type="match status" value="1"/>
</dbReference>
<keyword evidence="2" id="KW-0805">Transcription regulation</keyword>
<evidence type="ECO:0000256" key="4">
    <source>
        <dbReference type="ARBA" id="ARBA00023125"/>
    </source>
</evidence>
<dbReference type="PANTHER" id="PTHR43133">
    <property type="entry name" value="RNA POLYMERASE ECF-TYPE SIGMA FACTO"/>
    <property type="match status" value="1"/>
</dbReference>
<keyword evidence="5" id="KW-0804">Transcription</keyword>
<keyword evidence="10" id="KW-1185">Reference proteome</keyword>
<evidence type="ECO:0000256" key="6">
    <source>
        <dbReference type="SAM" id="MobiDB-lite"/>
    </source>
</evidence>
<gene>
    <name evidence="9" type="ORF">Val02_55440</name>
</gene>
<protein>
    <submittedName>
        <fullName evidence="9">RNA polymerase sigma factor</fullName>
    </submittedName>
</protein>
<sequence>MPVSSSAACEVETPVVARRNITEGTPLQSKSTNSRPRTASESHTSSDARTPQSRDTEELIRSLYEEHSGPLLAFTLGLTGGDRQRAEDVVQETLVRAWKHADKLNTDAGTSLRPWLVAVARRIVIDNHRRRKARPTEVDEAVLATVPAPDELERVASVVAVQNALKSIGHPHREVLFEMYFRGGNGEETAAALNVPVGTIKSRVYRALRVLKTALEQQGVEVAR</sequence>
<dbReference type="NCBIfam" id="TIGR02937">
    <property type="entry name" value="sigma70-ECF"/>
    <property type="match status" value="1"/>
</dbReference>
<feature type="compositionally biased region" description="Basic and acidic residues" evidence="6">
    <location>
        <begin position="38"/>
        <end position="56"/>
    </location>
</feature>
<feature type="domain" description="RNA polymerase sigma-70 region 4" evidence="8">
    <location>
        <begin position="169"/>
        <end position="212"/>
    </location>
</feature>
<name>A0A8J4DT83_9ACTN</name>
<keyword evidence="3" id="KW-0731">Sigma factor</keyword>
<dbReference type="Gene3D" id="1.10.1740.10">
    <property type="match status" value="1"/>
</dbReference>
<evidence type="ECO:0000256" key="3">
    <source>
        <dbReference type="ARBA" id="ARBA00023082"/>
    </source>
</evidence>
<proteinExistence type="inferred from homology"/>
<evidence type="ECO:0000256" key="5">
    <source>
        <dbReference type="ARBA" id="ARBA00023163"/>
    </source>
</evidence>
<comment type="caution">
    <text evidence="9">The sequence shown here is derived from an EMBL/GenBank/DDBJ whole genome shotgun (WGS) entry which is preliminary data.</text>
</comment>
<dbReference type="SUPFAM" id="SSF88659">
    <property type="entry name" value="Sigma3 and sigma4 domains of RNA polymerase sigma factors"/>
    <property type="match status" value="1"/>
</dbReference>
<dbReference type="InterPro" id="IPR007630">
    <property type="entry name" value="RNA_pol_sigma70_r4"/>
</dbReference>
<evidence type="ECO:0000313" key="9">
    <source>
        <dbReference type="EMBL" id="GIJ48658.1"/>
    </source>
</evidence>
<dbReference type="InterPro" id="IPR007627">
    <property type="entry name" value="RNA_pol_sigma70_r2"/>
</dbReference>
<dbReference type="GO" id="GO:0006352">
    <property type="term" value="P:DNA-templated transcription initiation"/>
    <property type="evidence" value="ECO:0007669"/>
    <property type="project" value="InterPro"/>
</dbReference>
<keyword evidence="4" id="KW-0238">DNA-binding</keyword>
<dbReference type="InterPro" id="IPR036388">
    <property type="entry name" value="WH-like_DNA-bd_sf"/>
</dbReference>
<evidence type="ECO:0000259" key="8">
    <source>
        <dbReference type="Pfam" id="PF04545"/>
    </source>
</evidence>
<dbReference type="AlphaFoldDB" id="A0A8J4DT83"/>
<organism evidence="9 10">
    <name type="scientific">Virgisporangium aliadipatigenens</name>
    <dbReference type="NCBI Taxonomy" id="741659"/>
    <lineage>
        <taxon>Bacteria</taxon>
        <taxon>Bacillati</taxon>
        <taxon>Actinomycetota</taxon>
        <taxon>Actinomycetes</taxon>
        <taxon>Micromonosporales</taxon>
        <taxon>Micromonosporaceae</taxon>
        <taxon>Virgisporangium</taxon>
    </lineage>
</organism>
<dbReference type="Pfam" id="PF04545">
    <property type="entry name" value="Sigma70_r4"/>
    <property type="match status" value="1"/>
</dbReference>
<dbReference type="InterPro" id="IPR039425">
    <property type="entry name" value="RNA_pol_sigma-70-like"/>
</dbReference>
<evidence type="ECO:0000259" key="7">
    <source>
        <dbReference type="Pfam" id="PF04542"/>
    </source>
</evidence>
<evidence type="ECO:0000313" key="10">
    <source>
        <dbReference type="Proteomes" id="UP000619260"/>
    </source>
</evidence>
<dbReference type="InterPro" id="IPR013324">
    <property type="entry name" value="RNA_pol_sigma_r3/r4-like"/>
</dbReference>
<dbReference type="GO" id="GO:0003677">
    <property type="term" value="F:DNA binding"/>
    <property type="evidence" value="ECO:0007669"/>
    <property type="project" value="UniProtKB-KW"/>
</dbReference>